<proteinExistence type="predicted"/>
<protein>
    <submittedName>
        <fullName evidence="1">Jg1580 protein</fullName>
    </submittedName>
</protein>
<evidence type="ECO:0000313" key="1">
    <source>
        <dbReference type="EMBL" id="CAH2216870.1"/>
    </source>
</evidence>
<organism evidence="1 2">
    <name type="scientific">Pararge aegeria aegeria</name>
    <dbReference type="NCBI Taxonomy" id="348720"/>
    <lineage>
        <taxon>Eukaryota</taxon>
        <taxon>Metazoa</taxon>
        <taxon>Ecdysozoa</taxon>
        <taxon>Arthropoda</taxon>
        <taxon>Hexapoda</taxon>
        <taxon>Insecta</taxon>
        <taxon>Pterygota</taxon>
        <taxon>Neoptera</taxon>
        <taxon>Endopterygota</taxon>
        <taxon>Lepidoptera</taxon>
        <taxon>Glossata</taxon>
        <taxon>Ditrysia</taxon>
        <taxon>Papilionoidea</taxon>
        <taxon>Nymphalidae</taxon>
        <taxon>Satyrinae</taxon>
        <taxon>Satyrini</taxon>
        <taxon>Parargina</taxon>
        <taxon>Pararge</taxon>
    </lineage>
</organism>
<dbReference type="OrthoDB" id="6929909at2759"/>
<feature type="non-terminal residue" evidence="1">
    <location>
        <position position="1"/>
    </location>
</feature>
<gene>
    <name evidence="1" type="primary">jg1580</name>
    <name evidence="1" type="ORF">PAEG_LOCUS4820</name>
</gene>
<evidence type="ECO:0000313" key="2">
    <source>
        <dbReference type="Proteomes" id="UP000838756"/>
    </source>
</evidence>
<name>A0A8S4QRT4_9NEOP</name>
<feature type="non-terminal residue" evidence="1">
    <location>
        <position position="338"/>
    </location>
</feature>
<sequence>FEVQDSLSSSSSNSSRPEIVVQVATATNSAPTSGHNRARKKWTIEMNKFIWRTYLIVSELESKPHYLDLLHKKFTDKFKDFKVSKQRIGDQRRAILRNKLLPQETIDVIRKDVNEELHNKKTQFQLNTAGSTSRIRWTDDINEAIIREYYKITQCESNKTAYRGPLHAAITSQFTQISHVSEQRIADQRRFIVKNNRLAAEKILEIRNEVEHTLIIPTITVNNKKDNENPTTSQLLSTEDNYSAAFTNSNISISNYNSETQQYIYATEDFDSKIQITFENTYDLYRNSNPTQRAFIPKQNTSRKLSHIVGYIDKNILPKYLSIDHDFTTTQTIIYCAA</sequence>
<dbReference type="EMBL" id="CAKXAJ010017213">
    <property type="protein sequence ID" value="CAH2216870.1"/>
    <property type="molecule type" value="Genomic_DNA"/>
</dbReference>
<comment type="caution">
    <text evidence="1">The sequence shown here is derived from an EMBL/GenBank/DDBJ whole genome shotgun (WGS) entry which is preliminary data.</text>
</comment>
<keyword evidence="2" id="KW-1185">Reference proteome</keyword>
<accession>A0A8S4QRT4</accession>
<dbReference type="Proteomes" id="UP000838756">
    <property type="component" value="Unassembled WGS sequence"/>
</dbReference>
<dbReference type="AlphaFoldDB" id="A0A8S4QRT4"/>
<reference evidence="1" key="1">
    <citation type="submission" date="2022-03" db="EMBL/GenBank/DDBJ databases">
        <authorList>
            <person name="Lindestad O."/>
        </authorList>
    </citation>
    <scope>NUCLEOTIDE SEQUENCE</scope>
</reference>